<evidence type="ECO:0000313" key="3">
    <source>
        <dbReference type="Proteomes" id="UP000502433"/>
    </source>
</evidence>
<feature type="compositionally biased region" description="Basic and acidic residues" evidence="1">
    <location>
        <begin position="15"/>
        <end position="48"/>
    </location>
</feature>
<sequence length="48" mass="5520">MEALTGKLSWVILMSKEKKGNKETKKPKKDAKDKKEKKDPNRYDGLGK</sequence>
<reference evidence="2 3" key="1">
    <citation type="submission" date="2020-04" db="EMBL/GenBank/DDBJ databases">
        <title>Genome-Wide Identification of 5-Methylcytosine Sites in Bacterial Genomes By High-Throughput Sequencing of MspJI Restriction Fragments.</title>
        <authorList>
            <person name="Wu V."/>
        </authorList>
    </citation>
    <scope>NUCLEOTIDE SEQUENCE [LARGE SCALE GENOMIC DNA]</scope>
    <source>
        <strain evidence="2 3">CCAP 1403/13f</strain>
    </source>
</reference>
<proteinExistence type="predicted"/>
<reference evidence="2 3" key="2">
    <citation type="submission" date="2020-04" db="EMBL/GenBank/DDBJ databases">
        <authorList>
            <person name="Fomenkov A."/>
            <person name="Anton B.P."/>
            <person name="Roberts R.J."/>
        </authorList>
    </citation>
    <scope>NUCLEOTIDE SEQUENCE [LARGE SCALE GENOMIC DNA]</scope>
    <source>
        <strain evidence="2 3">CCAP 1403/13f</strain>
    </source>
</reference>
<evidence type="ECO:0000313" key="2">
    <source>
        <dbReference type="EMBL" id="QJB42840.1"/>
    </source>
</evidence>
<dbReference type="AlphaFoldDB" id="A0A6H2BUY1"/>
<evidence type="ECO:0000256" key="1">
    <source>
        <dbReference type="SAM" id="MobiDB-lite"/>
    </source>
</evidence>
<dbReference type="KEGG" id="dfs:HGD76_08835"/>
<dbReference type="RefSeq" id="WP_158310534.1">
    <property type="nucleotide sequence ID" value="NZ_CP051206.1"/>
</dbReference>
<feature type="region of interest" description="Disordered" evidence="1">
    <location>
        <begin position="1"/>
        <end position="48"/>
    </location>
</feature>
<gene>
    <name evidence="2" type="ORF">HGD76_08835</name>
</gene>
<protein>
    <submittedName>
        <fullName evidence="2">Uncharacterized protein</fullName>
    </submittedName>
</protein>
<accession>A0A6H2BUY1</accession>
<organism evidence="2 3">
    <name type="scientific">Dolichospermum flos-aquae CCAP 1403/13F</name>
    <dbReference type="NCBI Taxonomy" id="315271"/>
    <lineage>
        <taxon>Bacteria</taxon>
        <taxon>Bacillati</taxon>
        <taxon>Cyanobacteriota</taxon>
        <taxon>Cyanophyceae</taxon>
        <taxon>Nostocales</taxon>
        <taxon>Aphanizomenonaceae</taxon>
        <taxon>Dolichospermum</taxon>
    </lineage>
</organism>
<name>A0A6H2BUY1_DOLFA</name>
<dbReference type="EMBL" id="CP051206">
    <property type="protein sequence ID" value="QJB42840.1"/>
    <property type="molecule type" value="Genomic_DNA"/>
</dbReference>
<dbReference type="Proteomes" id="UP000502433">
    <property type="component" value="Chromosome"/>
</dbReference>